<accession>A0A1M6BL76</accession>
<dbReference type="SUPFAM" id="SSF56801">
    <property type="entry name" value="Acetyl-CoA synthetase-like"/>
    <property type="match status" value="1"/>
</dbReference>
<dbReference type="eggNOG" id="COG1541">
    <property type="taxonomic scope" value="Bacteria"/>
</dbReference>
<dbReference type="PANTHER" id="PTHR36932">
    <property type="entry name" value="CAPSULAR POLYSACCHARIDE BIOSYNTHESIS PROTEIN"/>
    <property type="match status" value="1"/>
</dbReference>
<keyword evidence="1" id="KW-0436">Ligase</keyword>
<organism evidence="1 2">
    <name type="scientific">Algibacter luteus</name>
    <dbReference type="NCBI Taxonomy" id="1178825"/>
    <lineage>
        <taxon>Bacteria</taxon>
        <taxon>Pseudomonadati</taxon>
        <taxon>Bacteroidota</taxon>
        <taxon>Flavobacteriia</taxon>
        <taxon>Flavobacteriales</taxon>
        <taxon>Flavobacteriaceae</taxon>
        <taxon>Algibacter</taxon>
    </lineage>
</organism>
<dbReference type="AlphaFoldDB" id="A0A1M6BL76"/>
<dbReference type="STRING" id="1178825.SAMN05216261_0789"/>
<reference evidence="1 2" key="1">
    <citation type="submission" date="2016-11" db="EMBL/GenBank/DDBJ databases">
        <authorList>
            <person name="Jaros S."/>
            <person name="Januszkiewicz K."/>
            <person name="Wedrychowicz H."/>
        </authorList>
    </citation>
    <scope>NUCLEOTIDE SEQUENCE [LARGE SCALE GENOMIC DNA]</scope>
    <source>
        <strain evidence="1 2">CGMCC 1.12213</strain>
    </source>
</reference>
<evidence type="ECO:0000313" key="1">
    <source>
        <dbReference type="EMBL" id="SHI49461.1"/>
    </source>
</evidence>
<sequence>MQLVLGYKNYEVFFFVNLCMIKLLEKARYYSFWFIDFLKGGKVKNHFNDIKFILENFDTDESKKRRSNYQIKLLEHAVDTVPFYEAYKGFTCLSEFPIVNKLILRENLENFISVSYKNKPNFEVSTSGSTGTPLLVYQDINKKQRNTADTLYFGEKAGYKIGQKLFYFRAWGGILNKSVLASFLQNVKTVNVKNLDKESIRKLIHNITTGNSTKAFIGYTSSFREICKYLDSINSGPIKANISSMIANAEPLGEPTKNAVKKYFDFDILSRYSNMENGILSQQMKNEGSNFHINWASFFIEILDLEKNEPVSHGTLGRVVVTDLFNYSMPIIRYDTGDLAVINIDRNYFNGAPSFFKVEGRRMDTIYDTRGNIMTTVVYELEYFPEFKQSQLIQEGEKVYLVKINIEGKFKQEEKLINMLKKYLGEDAIVRIEYVNEIPQLSSGKMKLTINKYNP</sequence>
<gene>
    <name evidence="1" type="ORF">SAMN05216261_0789</name>
</gene>
<protein>
    <submittedName>
        <fullName evidence="1">Phenylacetate-CoA ligase</fullName>
    </submittedName>
</protein>
<dbReference type="GO" id="GO:0016874">
    <property type="term" value="F:ligase activity"/>
    <property type="evidence" value="ECO:0007669"/>
    <property type="project" value="UniProtKB-KW"/>
</dbReference>
<dbReference type="Proteomes" id="UP000184396">
    <property type="component" value="Unassembled WGS sequence"/>
</dbReference>
<dbReference type="InterPro" id="IPR042099">
    <property type="entry name" value="ANL_N_sf"/>
</dbReference>
<keyword evidence="2" id="KW-1185">Reference proteome</keyword>
<dbReference type="PANTHER" id="PTHR36932:SF1">
    <property type="entry name" value="CAPSULAR POLYSACCHARIDE BIOSYNTHESIS PROTEIN"/>
    <property type="match status" value="1"/>
</dbReference>
<evidence type="ECO:0000313" key="2">
    <source>
        <dbReference type="Proteomes" id="UP000184396"/>
    </source>
</evidence>
<dbReference type="InterPro" id="IPR053158">
    <property type="entry name" value="CapK_Type1_Caps_Biosynth"/>
</dbReference>
<name>A0A1M6BL76_9FLAO</name>
<proteinExistence type="predicted"/>
<dbReference type="EMBL" id="FQYK01000002">
    <property type="protein sequence ID" value="SHI49461.1"/>
    <property type="molecule type" value="Genomic_DNA"/>
</dbReference>
<dbReference type="Gene3D" id="3.40.50.12780">
    <property type="entry name" value="N-terminal domain of ligase-like"/>
    <property type="match status" value="1"/>
</dbReference>